<dbReference type="PANTHER" id="PTHR30024">
    <property type="entry name" value="ALIPHATIC SULFONATES-BINDING PROTEIN-RELATED"/>
    <property type="match status" value="1"/>
</dbReference>
<evidence type="ECO:0000256" key="5">
    <source>
        <dbReference type="ARBA" id="ARBA00055538"/>
    </source>
</evidence>
<evidence type="ECO:0000256" key="1">
    <source>
        <dbReference type="ARBA" id="ARBA00004418"/>
    </source>
</evidence>
<evidence type="ECO:0000259" key="8">
    <source>
        <dbReference type="SMART" id="SM00062"/>
    </source>
</evidence>
<dbReference type="Gene3D" id="3.40.190.10">
    <property type="entry name" value="Periplasmic binding protein-like II"/>
    <property type="match status" value="2"/>
</dbReference>
<gene>
    <name evidence="9" type="ORF">AYJ05_04335</name>
</gene>
<dbReference type="GO" id="GO:0016020">
    <property type="term" value="C:membrane"/>
    <property type="evidence" value="ECO:0007669"/>
    <property type="project" value="InterPro"/>
</dbReference>
<dbReference type="OrthoDB" id="506623at2"/>
<dbReference type="EMBL" id="LSTQ01000023">
    <property type="protein sequence ID" value="OAH26668.1"/>
    <property type="molecule type" value="Genomic_DNA"/>
</dbReference>
<proteinExistence type="inferred from homology"/>
<feature type="domain" description="Solute-binding protein family 3/N-terminal" evidence="8">
    <location>
        <begin position="38"/>
        <end position="260"/>
    </location>
</feature>
<dbReference type="NCBIfam" id="TIGR01728">
    <property type="entry name" value="SsuA_fam"/>
    <property type="match status" value="1"/>
</dbReference>
<feature type="chain" id="PRO_5038617025" description="Putative aliphatic sulfonates-binding protein" evidence="7">
    <location>
        <begin position="24"/>
        <end position="318"/>
    </location>
</feature>
<dbReference type="InterPro" id="IPR001638">
    <property type="entry name" value="Solute-binding_3/MltF_N"/>
</dbReference>
<name>A0A177ICW1_9CORY</name>
<feature type="signal peptide" evidence="7">
    <location>
        <begin position="1"/>
        <end position="23"/>
    </location>
</feature>
<dbReference type="SMART" id="SM00062">
    <property type="entry name" value="PBPb"/>
    <property type="match status" value="1"/>
</dbReference>
<accession>A0A177ICW1</accession>
<dbReference type="InterPro" id="IPR010067">
    <property type="entry name" value="ABC_SsuA_sub-bd"/>
</dbReference>
<dbReference type="InterPro" id="IPR015168">
    <property type="entry name" value="SsuA/THI5"/>
</dbReference>
<evidence type="ECO:0000256" key="6">
    <source>
        <dbReference type="ARBA" id="ARBA00070228"/>
    </source>
</evidence>
<sequence length="318" mass="33750">MNKIYKPLSVTAIAGLIATSLVACSPAGGSTSDVEDITLQVGDQIAGTEKILSAAGELDDLPYDITWSTFTSGPPQIEALNAGQIDFAVTGNTPPIVGGLTKTKVVSAYSNEAKGDAILIPQDSDIASVQDLKGKSVAVARGSSAHGHLVLQLEKAGVDVSDVDINFLQPSDSKSAFESGQVDAWAVWDPYTAIAEVSGAVPLITAEGVSNGYGFGVASDEALADTPRADAIDDLLERIERAYQWTKDNPEEWEKIFAQETGTDAEAAKINTRSTRLQIPLDQTVIDSQNDLIGAFERADVLPETFDFQDQVDARFED</sequence>
<dbReference type="PROSITE" id="PS51257">
    <property type="entry name" value="PROKAR_LIPOPROTEIN"/>
    <property type="match status" value="1"/>
</dbReference>
<keyword evidence="10" id="KW-1185">Reference proteome</keyword>
<evidence type="ECO:0000256" key="2">
    <source>
        <dbReference type="ARBA" id="ARBA00010742"/>
    </source>
</evidence>
<dbReference type="Pfam" id="PF09084">
    <property type="entry name" value="NMT1"/>
    <property type="match status" value="1"/>
</dbReference>
<protein>
    <recommendedName>
        <fullName evidence="6">Putative aliphatic sulfonates-binding protein</fullName>
    </recommendedName>
</protein>
<keyword evidence="3" id="KW-0813">Transport</keyword>
<reference evidence="10" key="1">
    <citation type="submission" date="2016-02" db="EMBL/GenBank/DDBJ databases">
        <authorList>
            <person name="Kaur G."/>
            <person name="Nair G.R."/>
            <person name="Mayilraj S."/>
        </authorList>
    </citation>
    <scope>NUCLEOTIDE SEQUENCE [LARGE SCALE GENOMIC DNA]</scope>
    <source>
        <strain evidence="10">GA-15</strain>
    </source>
</reference>
<evidence type="ECO:0000256" key="3">
    <source>
        <dbReference type="ARBA" id="ARBA00022448"/>
    </source>
</evidence>
<evidence type="ECO:0000313" key="9">
    <source>
        <dbReference type="EMBL" id="OAH26668.1"/>
    </source>
</evidence>
<dbReference type="SUPFAM" id="SSF53850">
    <property type="entry name" value="Periplasmic binding protein-like II"/>
    <property type="match status" value="1"/>
</dbReference>
<evidence type="ECO:0000313" key="10">
    <source>
        <dbReference type="Proteomes" id="UP000076947"/>
    </source>
</evidence>
<organism evidence="9 10">
    <name type="scientific">Corynebacterium stationis</name>
    <dbReference type="NCBI Taxonomy" id="1705"/>
    <lineage>
        <taxon>Bacteria</taxon>
        <taxon>Bacillati</taxon>
        <taxon>Actinomycetota</taxon>
        <taxon>Actinomycetes</taxon>
        <taxon>Mycobacteriales</taxon>
        <taxon>Corynebacteriaceae</taxon>
        <taxon>Corynebacterium</taxon>
    </lineage>
</organism>
<dbReference type="FunFam" id="3.40.190.10:FF:000050">
    <property type="entry name" value="Sulfonate ABC transporter substrate-binding protein"/>
    <property type="match status" value="1"/>
</dbReference>
<dbReference type="RefSeq" id="WP_066840134.1">
    <property type="nucleotide sequence ID" value="NZ_LSTQ01000023.1"/>
</dbReference>
<comment type="similarity">
    <text evidence="2">Belongs to the bacterial solute-binding protein SsuA/TauA family.</text>
</comment>
<comment type="caution">
    <text evidence="9">The sequence shown here is derived from an EMBL/GenBank/DDBJ whole genome shotgun (WGS) entry which is preliminary data.</text>
</comment>
<evidence type="ECO:0000256" key="4">
    <source>
        <dbReference type="ARBA" id="ARBA00022729"/>
    </source>
</evidence>
<comment type="function">
    <text evidence="5">Part of a binding-protein-dependent transport system for aliphatic sulfonates. Putative binding protein.</text>
</comment>
<keyword evidence="4 7" id="KW-0732">Signal</keyword>
<dbReference type="CDD" id="cd13558">
    <property type="entry name" value="PBP2_SsuA_like_2"/>
    <property type="match status" value="1"/>
</dbReference>
<evidence type="ECO:0000256" key="7">
    <source>
        <dbReference type="SAM" id="SignalP"/>
    </source>
</evidence>
<dbReference type="AlphaFoldDB" id="A0A177ICW1"/>
<dbReference type="Proteomes" id="UP000076947">
    <property type="component" value="Unassembled WGS sequence"/>
</dbReference>
<comment type="subcellular location">
    <subcellularLocation>
        <location evidence="1">Periplasm</location>
    </subcellularLocation>
</comment>
<dbReference type="GO" id="GO:0042597">
    <property type="term" value="C:periplasmic space"/>
    <property type="evidence" value="ECO:0007669"/>
    <property type="project" value="UniProtKB-SubCell"/>
</dbReference>
<dbReference type="PANTHER" id="PTHR30024:SF42">
    <property type="entry name" value="ALIPHATIC SULFONATES-BINDING PROTEIN-RELATED"/>
    <property type="match status" value="1"/>
</dbReference>
<dbReference type="GO" id="GO:0042626">
    <property type="term" value="F:ATPase-coupled transmembrane transporter activity"/>
    <property type="evidence" value="ECO:0007669"/>
    <property type="project" value="InterPro"/>
</dbReference>